<dbReference type="EMBL" id="BSUJ01000001">
    <property type="protein sequence ID" value="GMA19484.1"/>
    <property type="molecule type" value="Genomic_DNA"/>
</dbReference>
<dbReference type="PANTHER" id="PTHR23026">
    <property type="entry name" value="NADPH NITROREDUCTASE"/>
    <property type="match status" value="1"/>
</dbReference>
<reference evidence="7" key="1">
    <citation type="journal article" date="2019" name="Int. J. Syst. Evol. Microbiol.">
        <title>The Global Catalogue of Microorganisms (GCM) 10K type strain sequencing project: providing services to taxonomists for standard genome sequencing and annotation.</title>
        <authorList>
            <consortium name="The Broad Institute Genomics Platform"/>
            <consortium name="The Broad Institute Genome Sequencing Center for Infectious Disease"/>
            <person name="Wu L."/>
            <person name="Ma J."/>
        </authorList>
    </citation>
    <scope>NUCLEOTIDE SEQUENCE [LARGE SCALE GENOMIC DNA]</scope>
    <source>
        <strain evidence="7">NBRC 105830</strain>
    </source>
</reference>
<keyword evidence="7" id="KW-1185">Reference proteome</keyword>
<feature type="domain" description="Nitroreductase" evidence="5">
    <location>
        <begin position="7"/>
        <end position="196"/>
    </location>
</feature>
<keyword evidence="1" id="KW-0285">Flavoprotein</keyword>
<protein>
    <recommendedName>
        <fullName evidence="5">Nitroreductase domain-containing protein</fullName>
    </recommendedName>
</protein>
<evidence type="ECO:0000313" key="6">
    <source>
        <dbReference type="EMBL" id="GMA19484.1"/>
    </source>
</evidence>
<dbReference type="SUPFAM" id="SSF55469">
    <property type="entry name" value="FMN-dependent nitroreductase-like"/>
    <property type="match status" value="1"/>
</dbReference>
<feature type="compositionally biased region" description="Basic and acidic residues" evidence="4">
    <location>
        <begin position="212"/>
        <end position="225"/>
    </location>
</feature>
<dbReference type="InterPro" id="IPR000415">
    <property type="entry name" value="Nitroreductase-like"/>
</dbReference>
<keyword evidence="3" id="KW-0560">Oxidoreductase</keyword>
<keyword evidence="2" id="KW-0288">FMN</keyword>
<comment type="caution">
    <text evidence="6">The sequence shown here is derived from an EMBL/GenBank/DDBJ whole genome shotgun (WGS) entry which is preliminary data.</text>
</comment>
<sequence length="231" mass="25112">MELSDAIRRRRMVRTYTDAPVADHDLRACLEAATRAPSAGFSQGWDFVVLRSADARAGFWSATAEVDLPVASGEPADASLRAAPDPDTEPARAPDRWLRGVMTAPVLVVVCADRDRYLDRYAEPDKGWSDRDEARWPVPYWDVDAGMAALLVLLTAVDRGLGGLFFGVPAHAHERVHALLGLRPGHRLVGVVALGHPAEHDRRSPSLRRGRRGLDGPDGVAHEGRLGLPLA</sequence>
<evidence type="ECO:0000256" key="4">
    <source>
        <dbReference type="SAM" id="MobiDB-lite"/>
    </source>
</evidence>
<feature type="region of interest" description="Disordered" evidence="4">
    <location>
        <begin position="199"/>
        <end position="231"/>
    </location>
</feature>
<dbReference type="PANTHER" id="PTHR23026:SF90">
    <property type="entry name" value="IODOTYROSINE DEIODINASE 1"/>
    <property type="match status" value="1"/>
</dbReference>
<dbReference type="Pfam" id="PF00881">
    <property type="entry name" value="Nitroreductase"/>
    <property type="match status" value="1"/>
</dbReference>
<evidence type="ECO:0000256" key="3">
    <source>
        <dbReference type="ARBA" id="ARBA00023002"/>
    </source>
</evidence>
<organism evidence="6 7">
    <name type="scientific">Arsenicicoccus piscis</name>
    <dbReference type="NCBI Taxonomy" id="673954"/>
    <lineage>
        <taxon>Bacteria</taxon>
        <taxon>Bacillati</taxon>
        <taxon>Actinomycetota</taxon>
        <taxon>Actinomycetes</taxon>
        <taxon>Micrococcales</taxon>
        <taxon>Intrasporangiaceae</taxon>
        <taxon>Arsenicicoccus</taxon>
    </lineage>
</organism>
<evidence type="ECO:0000256" key="1">
    <source>
        <dbReference type="ARBA" id="ARBA00022630"/>
    </source>
</evidence>
<dbReference type="InterPro" id="IPR050627">
    <property type="entry name" value="Nitroreductase/BluB"/>
</dbReference>
<dbReference type="Gene3D" id="3.40.109.10">
    <property type="entry name" value="NADH Oxidase"/>
    <property type="match status" value="1"/>
</dbReference>
<accession>A0ABQ6HP65</accession>
<dbReference type="Proteomes" id="UP001157109">
    <property type="component" value="Unassembled WGS sequence"/>
</dbReference>
<dbReference type="InterPro" id="IPR029479">
    <property type="entry name" value="Nitroreductase"/>
</dbReference>
<evidence type="ECO:0000313" key="7">
    <source>
        <dbReference type="Proteomes" id="UP001157109"/>
    </source>
</evidence>
<evidence type="ECO:0000259" key="5">
    <source>
        <dbReference type="Pfam" id="PF00881"/>
    </source>
</evidence>
<proteinExistence type="predicted"/>
<evidence type="ECO:0000256" key="2">
    <source>
        <dbReference type="ARBA" id="ARBA00022643"/>
    </source>
</evidence>
<name>A0ABQ6HP65_9MICO</name>
<dbReference type="RefSeq" id="WP_241444710.1">
    <property type="nucleotide sequence ID" value="NZ_BSUJ01000001.1"/>
</dbReference>
<gene>
    <name evidence="6" type="ORF">GCM10025862_15050</name>
</gene>